<dbReference type="PANTHER" id="PTHR33885">
    <property type="entry name" value="PHAGE SHOCK PROTEIN C"/>
    <property type="match status" value="1"/>
</dbReference>
<feature type="transmembrane region" description="Helical" evidence="7">
    <location>
        <begin position="34"/>
        <end position="57"/>
    </location>
</feature>
<evidence type="ECO:0000259" key="9">
    <source>
        <dbReference type="Pfam" id="PF18917"/>
    </source>
</evidence>
<dbReference type="OrthoDB" id="9815286at2"/>
<evidence type="ECO:0000256" key="3">
    <source>
        <dbReference type="ARBA" id="ARBA00022692"/>
    </source>
</evidence>
<feature type="compositionally biased region" description="Polar residues" evidence="6">
    <location>
        <begin position="66"/>
        <end position="82"/>
    </location>
</feature>
<dbReference type="PANTHER" id="PTHR33885:SF3">
    <property type="entry name" value="PHAGE SHOCK PROTEIN C"/>
    <property type="match status" value="1"/>
</dbReference>
<evidence type="ECO:0000259" key="8">
    <source>
        <dbReference type="Pfam" id="PF04024"/>
    </source>
</evidence>
<evidence type="ECO:0000256" key="6">
    <source>
        <dbReference type="SAM" id="MobiDB-lite"/>
    </source>
</evidence>
<evidence type="ECO:0000256" key="5">
    <source>
        <dbReference type="ARBA" id="ARBA00023136"/>
    </source>
</evidence>
<keyword evidence="3 7" id="KW-0812">Transmembrane</keyword>
<dbReference type="Proteomes" id="UP000001572">
    <property type="component" value="Chromosome"/>
</dbReference>
<evidence type="ECO:0000313" key="11">
    <source>
        <dbReference type="Proteomes" id="UP000001572"/>
    </source>
</evidence>
<dbReference type="Pfam" id="PF18917">
    <property type="entry name" value="LiaI-LiaF-like_TM1"/>
    <property type="match status" value="1"/>
</dbReference>
<evidence type="ECO:0000313" key="10">
    <source>
        <dbReference type="EMBL" id="ABR49442.1"/>
    </source>
</evidence>
<dbReference type="InterPro" id="IPR052027">
    <property type="entry name" value="PspC"/>
</dbReference>
<dbReference type="InterPro" id="IPR007168">
    <property type="entry name" value="Phageshock_PspC_N"/>
</dbReference>
<keyword evidence="2" id="KW-1003">Cell membrane</keyword>
<feature type="domain" description="Phage shock protein PspC N-terminal" evidence="8">
    <location>
        <begin position="3"/>
        <end position="59"/>
    </location>
</feature>
<feature type="region of interest" description="Disordered" evidence="6">
    <location>
        <begin position="66"/>
        <end position="109"/>
    </location>
</feature>
<reference evidence="11" key="1">
    <citation type="journal article" date="2016" name="Genome Announc.">
        <title>Complete genome sequence of Alkaliphilus metalliredigens strain QYMF, an alkaliphilic and metal-reducing bacterium isolated from borax-contaminated leachate ponds.</title>
        <authorList>
            <person name="Hwang C."/>
            <person name="Copeland A."/>
            <person name="Lucas S."/>
            <person name="Lapidus A."/>
            <person name="Barry K."/>
            <person name="Detter J.C."/>
            <person name="Glavina Del Rio T."/>
            <person name="Hammon N."/>
            <person name="Israni S."/>
            <person name="Dalin E."/>
            <person name="Tice H."/>
            <person name="Pitluck S."/>
            <person name="Chertkov O."/>
            <person name="Brettin T."/>
            <person name="Bruce D."/>
            <person name="Han C."/>
            <person name="Schmutz J."/>
            <person name="Larimer F."/>
            <person name="Land M.L."/>
            <person name="Hauser L."/>
            <person name="Kyrpides N."/>
            <person name="Mikhailova N."/>
            <person name="Ye Q."/>
            <person name="Zhou J."/>
            <person name="Richardson P."/>
            <person name="Fields M.W."/>
        </authorList>
    </citation>
    <scope>NUCLEOTIDE SEQUENCE [LARGE SCALE GENOMIC DNA]</scope>
    <source>
        <strain evidence="11">QYMF</strain>
    </source>
</reference>
<dbReference type="HOGENOM" id="CLU_099432_0_1_9"/>
<feature type="transmembrane region" description="Helical" evidence="7">
    <location>
        <begin position="145"/>
        <end position="162"/>
    </location>
</feature>
<feature type="compositionally biased region" description="Basic and acidic residues" evidence="6">
    <location>
        <begin position="86"/>
        <end position="109"/>
    </location>
</feature>
<dbReference type="RefSeq" id="WP_012064407.1">
    <property type="nucleotide sequence ID" value="NC_009633.1"/>
</dbReference>
<keyword evidence="11" id="KW-1185">Reference proteome</keyword>
<dbReference type="Pfam" id="PF04024">
    <property type="entry name" value="PspC"/>
    <property type="match status" value="1"/>
</dbReference>
<keyword evidence="4 7" id="KW-1133">Transmembrane helix</keyword>
<sequence>MGKRLYRSHYDQKIAGVCGGIAEYFDLDSTLVRLGWVLFTFFGGAGVIAYIIAAIVMPERGYSGYDSQGPTVGPKTSGNYQESQDDYERQEDRQYEESSKKKHPYYDREEGKDNTSVFLGILLIVVGGLYFLNNFMPFRWLNFRFLWPVFIIVAGFAVIFKAND</sequence>
<feature type="transmembrane region" description="Helical" evidence="7">
    <location>
        <begin position="115"/>
        <end position="133"/>
    </location>
</feature>
<gene>
    <name evidence="10" type="ordered locus">Amet_3314</name>
</gene>
<keyword evidence="5 7" id="KW-0472">Membrane</keyword>
<accession>A6TTC4</accession>
<evidence type="ECO:0000256" key="4">
    <source>
        <dbReference type="ARBA" id="ARBA00022989"/>
    </source>
</evidence>
<dbReference type="InterPro" id="IPR043726">
    <property type="entry name" value="LiaI-LiaF-like_TM1"/>
</dbReference>
<protein>
    <submittedName>
        <fullName evidence="10">Phage shock protein C, PspC</fullName>
    </submittedName>
</protein>
<dbReference type="KEGG" id="amt:Amet_3314"/>
<organism evidence="10 11">
    <name type="scientific">Alkaliphilus metalliredigens (strain QYMF)</name>
    <dbReference type="NCBI Taxonomy" id="293826"/>
    <lineage>
        <taxon>Bacteria</taxon>
        <taxon>Bacillati</taxon>
        <taxon>Bacillota</taxon>
        <taxon>Clostridia</taxon>
        <taxon>Peptostreptococcales</taxon>
        <taxon>Natronincolaceae</taxon>
        <taxon>Alkaliphilus</taxon>
    </lineage>
</organism>
<dbReference type="STRING" id="293826.Amet_3314"/>
<dbReference type="AlphaFoldDB" id="A6TTC4"/>
<dbReference type="GO" id="GO:0005886">
    <property type="term" value="C:plasma membrane"/>
    <property type="evidence" value="ECO:0007669"/>
    <property type="project" value="UniProtKB-SubCell"/>
</dbReference>
<proteinExistence type="predicted"/>
<dbReference type="EMBL" id="CP000724">
    <property type="protein sequence ID" value="ABR49442.1"/>
    <property type="molecule type" value="Genomic_DNA"/>
</dbReference>
<name>A6TTC4_ALKMQ</name>
<evidence type="ECO:0000256" key="1">
    <source>
        <dbReference type="ARBA" id="ARBA00004162"/>
    </source>
</evidence>
<comment type="subcellular location">
    <subcellularLocation>
        <location evidence="1">Cell membrane</location>
        <topology evidence="1">Single-pass membrane protein</topology>
    </subcellularLocation>
</comment>
<evidence type="ECO:0000256" key="7">
    <source>
        <dbReference type="SAM" id="Phobius"/>
    </source>
</evidence>
<dbReference type="eggNOG" id="COG1983">
    <property type="taxonomic scope" value="Bacteria"/>
</dbReference>
<evidence type="ECO:0000256" key="2">
    <source>
        <dbReference type="ARBA" id="ARBA00022475"/>
    </source>
</evidence>
<feature type="domain" description="LiaI-LiaF-like transmembrane region" evidence="9">
    <location>
        <begin position="117"/>
        <end position="159"/>
    </location>
</feature>